<dbReference type="EMBL" id="CABFVA020000065">
    <property type="protein sequence ID" value="VVM06258.1"/>
    <property type="molecule type" value="Genomic_DNA"/>
</dbReference>
<proteinExistence type="inferred from homology"/>
<dbReference type="PROSITE" id="PS00856">
    <property type="entry name" value="GUANYLATE_KINASE_1"/>
    <property type="match status" value="1"/>
</dbReference>
<evidence type="ECO:0000256" key="12">
    <source>
        <dbReference type="ARBA" id="ARBA00048594"/>
    </source>
</evidence>
<feature type="domain" description="Guanylate kinase-like" evidence="14">
    <location>
        <begin position="13"/>
        <end position="195"/>
    </location>
</feature>
<comment type="subcellular location">
    <subcellularLocation>
        <location evidence="2 13">Cytoplasm</location>
    </subcellularLocation>
</comment>
<evidence type="ECO:0000256" key="4">
    <source>
        <dbReference type="ARBA" id="ARBA00012961"/>
    </source>
</evidence>
<evidence type="ECO:0000313" key="15">
    <source>
        <dbReference type="EMBL" id="VVM06258.1"/>
    </source>
</evidence>
<evidence type="ECO:0000256" key="10">
    <source>
        <dbReference type="ARBA" id="ARBA00022840"/>
    </source>
</evidence>
<comment type="function">
    <text evidence="1 13">Essential for recycling GMP and indirectly, cGMP.</text>
</comment>
<dbReference type="RefSeq" id="WP_142659953.1">
    <property type="nucleotide sequence ID" value="NZ_CABFVA020000065.1"/>
</dbReference>
<dbReference type="OrthoDB" id="9808150at2"/>
<evidence type="ECO:0000256" key="3">
    <source>
        <dbReference type="ARBA" id="ARBA00005790"/>
    </source>
</evidence>
<dbReference type="AlphaFoldDB" id="A0A5E6MAK9"/>
<keyword evidence="7 13" id="KW-0808">Transferase</keyword>
<evidence type="ECO:0000256" key="11">
    <source>
        <dbReference type="ARBA" id="ARBA00030128"/>
    </source>
</evidence>
<keyword evidence="9 13" id="KW-0418">Kinase</keyword>
<dbReference type="Gene3D" id="3.40.50.300">
    <property type="entry name" value="P-loop containing nucleotide triphosphate hydrolases"/>
    <property type="match status" value="1"/>
</dbReference>
<protein>
    <recommendedName>
        <fullName evidence="5 13">Guanylate kinase</fullName>
        <ecNumber evidence="4 13">2.7.4.8</ecNumber>
    </recommendedName>
    <alternativeName>
        <fullName evidence="11 13">GMP kinase</fullName>
    </alternativeName>
</protein>
<evidence type="ECO:0000256" key="9">
    <source>
        <dbReference type="ARBA" id="ARBA00022777"/>
    </source>
</evidence>
<name>A0A5E6MAK9_9BACT</name>
<comment type="catalytic activity">
    <reaction evidence="12 13">
        <text>GMP + ATP = GDP + ADP</text>
        <dbReference type="Rhea" id="RHEA:20780"/>
        <dbReference type="ChEBI" id="CHEBI:30616"/>
        <dbReference type="ChEBI" id="CHEBI:58115"/>
        <dbReference type="ChEBI" id="CHEBI:58189"/>
        <dbReference type="ChEBI" id="CHEBI:456216"/>
        <dbReference type="EC" id="2.7.4.8"/>
    </reaction>
</comment>
<comment type="similarity">
    <text evidence="3 13">Belongs to the guanylate kinase family.</text>
</comment>
<accession>A0A5E6MAK9</accession>
<dbReference type="HAMAP" id="MF_00328">
    <property type="entry name" value="Guanylate_kinase"/>
    <property type="match status" value="1"/>
</dbReference>
<evidence type="ECO:0000256" key="6">
    <source>
        <dbReference type="ARBA" id="ARBA00022490"/>
    </source>
</evidence>
<dbReference type="InterPro" id="IPR008145">
    <property type="entry name" value="GK/Ca_channel_bsu"/>
</dbReference>
<dbReference type="SMART" id="SM00072">
    <property type="entry name" value="GuKc"/>
    <property type="match status" value="1"/>
</dbReference>
<evidence type="ECO:0000256" key="1">
    <source>
        <dbReference type="ARBA" id="ARBA00003531"/>
    </source>
</evidence>
<keyword evidence="8 13" id="KW-0547">Nucleotide-binding</keyword>
<dbReference type="PANTHER" id="PTHR23117">
    <property type="entry name" value="GUANYLATE KINASE-RELATED"/>
    <property type="match status" value="1"/>
</dbReference>
<gene>
    <name evidence="15" type="primary">E2.7.4.8</name>
    <name evidence="13 15" type="synonym">gmk</name>
    <name evidence="15" type="ORF">MAMT_01083</name>
</gene>
<dbReference type="InterPro" id="IPR017665">
    <property type="entry name" value="Guanylate_kinase"/>
</dbReference>
<dbReference type="CDD" id="cd00071">
    <property type="entry name" value="GMPK"/>
    <property type="match status" value="1"/>
</dbReference>
<dbReference type="InterPro" id="IPR008144">
    <property type="entry name" value="Guanylate_kin-like_dom"/>
</dbReference>
<dbReference type="GO" id="GO:0005829">
    <property type="term" value="C:cytosol"/>
    <property type="evidence" value="ECO:0007669"/>
    <property type="project" value="TreeGrafter"/>
</dbReference>
<evidence type="ECO:0000256" key="7">
    <source>
        <dbReference type="ARBA" id="ARBA00022679"/>
    </source>
</evidence>
<dbReference type="GO" id="GO:0004385">
    <property type="term" value="F:GMP kinase activity"/>
    <property type="evidence" value="ECO:0007669"/>
    <property type="project" value="UniProtKB-UniRule"/>
</dbReference>
<sequence>MKREEAAIFRREGILFVISAPSGTGKSTLCENLRQTPDFVFSISCTTRQPRRGEVDGEDYLFLDEQQFSAKVAAGEFLEYARVHGCWYGTLRETVLEALSEGTDVLLDIDVQGAKNIRLQEDSRLKSALVDVFIMPPTFAELERRLRKRGTEEEREIEQRLERGREEMKAWKEFKYTILSGSMEEDLTKFRAIMRAERYLSRRLTLHEE</sequence>
<dbReference type="FunFam" id="3.30.63.10:FF:000005">
    <property type="entry name" value="Guanylate kinase"/>
    <property type="match status" value="1"/>
</dbReference>
<dbReference type="NCBIfam" id="TIGR03263">
    <property type="entry name" value="guanyl_kin"/>
    <property type="match status" value="1"/>
</dbReference>
<keyword evidence="16" id="KW-1185">Reference proteome</keyword>
<feature type="binding site" evidence="13">
    <location>
        <begin position="20"/>
        <end position="27"/>
    </location>
    <ligand>
        <name>ATP</name>
        <dbReference type="ChEBI" id="CHEBI:30616"/>
    </ligand>
</feature>
<evidence type="ECO:0000259" key="14">
    <source>
        <dbReference type="PROSITE" id="PS50052"/>
    </source>
</evidence>
<dbReference type="EC" id="2.7.4.8" evidence="4 13"/>
<evidence type="ECO:0000313" key="16">
    <source>
        <dbReference type="Proteomes" id="UP000334923"/>
    </source>
</evidence>
<evidence type="ECO:0000256" key="8">
    <source>
        <dbReference type="ARBA" id="ARBA00022741"/>
    </source>
</evidence>
<dbReference type="PANTHER" id="PTHR23117:SF13">
    <property type="entry name" value="GUANYLATE KINASE"/>
    <property type="match status" value="1"/>
</dbReference>
<dbReference type="InterPro" id="IPR027417">
    <property type="entry name" value="P-loop_NTPase"/>
</dbReference>
<dbReference type="SUPFAM" id="SSF52540">
    <property type="entry name" value="P-loop containing nucleoside triphosphate hydrolases"/>
    <property type="match status" value="1"/>
</dbReference>
<evidence type="ECO:0000256" key="5">
    <source>
        <dbReference type="ARBA" id="ARBA00016296"/>
    </source>
</evidence>
<reference evidence="15 16" key="1">
    <citation type="submission" date="2019-09" db="EMBL/GenBank/DDBJ databases">
        <authorList>
            <person name="Cremers G."/>
        </authorList>
    </citation>
    <scope>NUCLEOTIDE SEQUENCE [LARGE SCALE GENOMIC DNA]</scope>
    <source>
        <strain evidence="15">4A</strain>
    </source>
</reference>
<dbReference type="InterPro" id="IPR020590">
    <property type="entry name" value="Guanylate_kinase_CS"/>
</dbReference>
<dbReference type="Proteomes" id="UP000334923">
    <property type="component" value="Unassembled WGS sequence"/>
</dbReference>
<dbReference type="PROSITE" id="PS50052">
    <property type="entry name" value="GUANYLATE_KINASE_2"/>
    <property type="match status" value="1"/>
</dbReference>
<evidence type="ECO:0000256" key="13">
    <source>
        <dbReference type="HAMAP-Rule" id="MF_00328"/>
    </source>
</evidence>
<dbReference type="Pfam" id="PF00625">
    <property type="entry name" value="Guanylate_kin"/>
    <property type="match status" value="1"/>
</dbReference>
<dbReference type="Gene3D" id="3.30.63.10">
    <property type="entry name" value="Guanylate Kinase phosphate binding domain"/>
    <property type="match status" value="1"/>
</dbReference>
<organism evidence="15 16">
    <name type="scientific">Methylacidimicrobium tartarophylax</name>
    <dbReference type="NCBI Taxonomy" id="1041768"/>
    <lineage>
        <taxon>Bacteria</taxon>
        <taxon>Pseudomonadati</taxon>
        <taxon>Verrucomicrobiota</taxon>
        <taxon>Methylacidimicrobium</taxon>
    </lineage>
</organism>
<keyword evidence="10 13" id="KW-0067">ATP-binding</keyword>
<evidence type="ECO:0000256" key="2">
    <source>
        <dbReference type="ARBA" id="ARBA00004496"/>
    </source>
</evidence>
<dbReference type="GO" id="GO:0005524">
    <property type="term" value="F:ATP binding"/>
    <property type="evidence" value="ECO:0007669"/>
    <property type="project" value="UniProtKB-UniRule"/>
</dbReference>
<keyword evidence="6 13" id="KW-0963">Cytoplasm</keyword>